<keyword evidence="6" id="KW-0325">Glycoprotein</keyword>
<organism evidence="11">
    <name type="scientific">Angiostrongylus costaricensis</name>
    <name type="common">Nematode worm</name>
    <dbReference type="NCBI Taxonomy" id="334426"/>
    <lineage>
        <taxon>Eukaryota</taxon>
        <taxon>Metazoa</taxon>
        <taxon>Ecdysozoa</taxon>
        <taxon>Nematoda</taxon>
        <taxon>Chromadorea</taxon>
        <taxon>Rhabditida</taxon>
        <taxon>Rhabditina</taxon>
        <taxon>Rhabditomorpha</taxon>
        <taxon>Strongyloidea</taxon>
        <taxon>Metastrongylidae</taxon>
        <taxon>Angiostrongylus</taxon>
    </lineage>
</organism>
<dbReference type="OMA" id="VHIIFHY"/>
<evidence type="ECO:0000259" key="8">
    <source>
        <dbReference type="PROSITE" id="PS50156"/>
    </source>
</evidence>
<dbReference type="PANTHER" id="PTHR10796:SF189">
    <property type="entry name" value="SSD DOMAIN-CONTAINING PROTEIN"/>
    <property type="match status" value="1"/>
</dbReference>
<keyword evidence="3 7" id="KW-0812">Transmembrane</keyword>
<dbReference type="PANTHER" id="PTHR10796">
    <property type="entry name" value="PATCHED-RELATED"/>
    <property type="match status" value="1"/>
</dbReference>
<evidence type="ECO:0000256" key="6">
    <source>
        <dbReference type="ARBA" id="ARBA00023180"/>
    </source>
</evidence>
<protein>
    <submittedName>
        <fullName evidence="11">SSD domain-containing protein</fullName>
    </submittedName>
</protein>
<feature type="transmembrane region" description="Helical" evidence="7">
    <location>
        <begin position="359"/>
        <end position="377"/>
    </location>
</feature>
<feature type="transmembrane region" description="Helical" evidence="7">
    <location>
        <begin position="254"/>
        <end position="271"/>
    </location>
</feature>
<feature type="transmembrane region" description="Helical" evidence="7">
    <location>
        <begin position="21"/>
        <end position="39"/>
    </location>
</feature>
<evidence type="ECO:0000256" key="2">
    <source>
        <dbReference type="ARBA" id="ARBA00005585"/>
    </source>
</evidence>
<reference evidence="9 10" key="2">
    <citation type="submission" date="2018-11" db="EMBL/GenBank/DDBJ databases">
        <authorList>
            <consortium name="Pathogen Informatics"/>
        </authorList>
    </citation>
    <scope>NUCLEOTIDE SEQUENCE [LARGE SCALE GENOMIC DNA]</scope>
    <source>
        <strain evidence="9 10">Costa Rica</strain>
    </source>
</reference>
<evidence type="ECO:0000256" key="5">
    <source>
        <dbReference type="ARBA" id="ARBA00023136"/>
    </source>
</evidence>
<reference evidence="11" key="1">
    <citation type="submission" date="2016-04" db="UniProtKB">
        <authorList>
            <consortium name="WormBaseParasite"/>
        </authorList>
    </citation>
    <scope>IDENTIFICATION</scope>
</reference>
<sequence length="690" mass="78402">MVFDKAIRHLGSTIGMRPLTFFIASAVLFFISISYLLLLPPKIHLGFDSGYTTTDAPSIRELQTQIEYFGNKLDDNLIKGKPWYMALFAEPREQTKGSMTDFKEFNEFERFYKGDEVIRSRLSALYFMAFINSSQAANDMKNFEEKVSEWVADHNANGTKLTTITQHSARGMQLEITRGVKFVVAKLLGGIVLTTLFTLASFTALNKIRGRSNRRVAPLALASGVVPLMSVVNALAACSFFGMHINTITVTSPALAFAIGIDGVLMFYNAWISVDMHNNVKDHMAEVRLFSVNYYCFQHLAPPMIFFFPAVMVWCSPVSSHRPLVQEVQKLPESPEKKKMDMFFGRYAHFLSNSTWPKIFITSLLCLCLVLTTYLGFAEVKANIDYRDFLPADSPSNRGVRFMNDIVWPEFFNIIFFIEKPPHFDDPSSYQQFRKMISEIESLPGNIKNSGMMWINDYERHTGMIGNETVLNMTQFEDFITHHVYKAWNSGVRYRLDGNHSVITSMLYFGAFEGARSMMDKAVLLSHCRQIVAKYPEFDTVPFDTEVGMVDVILQIPYVTFCIPLLVITIYSVVSLVLIGNLAVSLVAIVSTASIYLETYCISSLMGMVLNPFSTAFLLIVAASASTHGSHICYTFQKEKMLHLFLSDGEHLMLRIYPCSFSMESKRDRFSFRLPHDGKDKTLDEMLFWE</sequence>
<dbReference type="GO" id="GO:0005886">
    <property type="term" value="C:plasma membrane"/>
    <property type="evidence" value="ECO:0007669"/>
    <property type="project" value="TreeGrafter"/>
</dbReference>
<evidence type="ECO:0000256" key="3">
    <source>
        <dbReference type="ARBA" id="ARBA00022692"/>
    </source>
</evidence>
<feature type="transmembrane region" description="Helical" evidence="7">
    <location>
        <begin position="616"/>
        <end position="636"/>
    </location>
</feature>
<keyword evidence="5 7" id="KW-0472">Membrane</keyword>
<dbReference type="InterPro" id="IPR051697">
    <property type="entry name" value="Patched_domain-protein"/>
</dbReference>
<gene>
    <name evidence="9" type="ORF">ACOC_LOCUS6023</name>
</gene>
<comment type="similarity">
    <text evidence="2">Belongs to the patched family.</text>
</comment>
<dbReference type="InterPro" id="IPR000731">
    <property type="entry name" value="SSD"/>
</dbReference>
<evidence type="ECO:0000313" key="11">
    <source>
        <dbReference type="WBParaSite" id="ACOC_0000602201-mRNA-1"/>
    </source>
</evidence>
<keyword evidence="10" id="KW-1185">Reference proteome</keyword>
<dbReference type="GO" id="GO:0030659">
    <property type="term" value="C:cytoplasmic vesicle membrane"/>
    <property type="evidence" value="ECO:0007669"/>
    <property type="project" value="TreeGrafter"/>
</dbReference>
<dbReference type="OrthoDB" id="5875602at2759"/>
<proteinExistence type="inferred from homology"/>
<dbReference type="InterPro" id="IPR003392">
    <property type="entry name" value="PTHD_SSD"/>
</dbReference>
<dbReference type="WBParaSite" id="ACOC_0000602201-mRNA-1">
    <property type="protein sequence ID" value="ACOC_0000602201-mRNA-1"/>
    <property type="gene ID" value="ACOC_0000602201"/>
</dbReference>
<dbReference type="EMBL" id="UYYA01003914">
    <property type="protein sequence ID" value="VDM57608.1"/>
    <property type="molecule type" value="Genomic_DNA"/>
</dbReference>
<evidence type="ECO:0000313" key="9">
    <source>
        <dbReference type="EMBL" id="VDM57608.1"/>
    </source>
</evidence>
<name>A0A158PH58_ANGCS</name>
<feature type="transmembrane region" description="Helical" evidence="7">
    <location>
        <begin position="182"/>
        <end position="205"/>
    </location>
</feature>
<dbReference type="PROSITE" id="PS50156">
    <property type="entry name" value="SSD"/>
    <property type="match status" value="1"/>
</dbReference>
<evidence type="ECO:0000256" key="7">
    <source>
        <dbReference type="SAM" id="Phobius"/>
    </source>
</evidence>
<accession>A0A158PH58</accession>
<dbReference type="GO" id="GO:0006897">
    <property type="term" value="P:endocytosis"/>
    <property type="evidence" value="ECO:0007669"/>
    <property type="project" value="TreeGrafter"/>
</dbReference>
<dbReference type="AlphaFoldDB" id="A0A158PH58"/>
<feature type="transmembrane region" description="Helical" evidence="7">
    <location>
        <begin position="292"/>
        <end position="314"/>
    </location>
</feature>
<comment type="subcellular location">
    <subcellularLocation>
        <location evidence="1">Membrane</location>
        <topology evidence="1">Multi-pass membrane protein</topology>
    </subcellularLocation>
</comment>
<feature type="transmembrane region" description="Helical" evidence="7">
    <location>
        <begin position="217"/>
        <end position="242"/>
    </location>
</feature>
<keyword evidence="4 7" id="KW-1133">Transmembrane helix</keyword>
<feature type="transmembrane region" description="Helical" evidence="7">
    <location>
        <begin position="563"/>
        <end position="596"/>
    </location>
</feature>
<feature type="domain" description="SSD" evidence="8">
    <location>
        <begin position="183"/>
        <end position="287"/>
    </location>
</feature>
<evidence type="ECO:0000256" key="4">
    <source>
        <dbReference type="ARBA" id="ARBA00022989"/>
    </source>
</evidence>
<dbReference type="Pfam" id="PF02460">
    <property type="entry name" value="Patched"/>
    <property type="match status" value="1"/>
</dbReference>
<evidence type="ECO:0000313" key="10">
    <source>
        <dbReference type="Proteomes" id="UP000267027"/>
    </source>
</evidence>
<evidence type="ECO:0000256" key="1">
    <source>
        <dbReference type="ARBA" id="ARBA00004141"/>
    </source>
</evidence>
<dbReference type="Gene3D" id="1.20.1640.10">
    <property type="entry name" value="Multidrug efflux transporter AcrB transmembrane domain"/>
    <property type="match status" value="1"/>
</dbReference>
<dbReference type="Proteomes" id="UP000267027">
    <property type="component" value="Unassembled WGS sequence"/>
</dbReference>
<dbReference type="GO" id="GO:0018996">
    <property type="term" value="P:molting cycle, collagen and cuticulin-based cuticle"/>
    <property type="evidence" value="ECO:0007669"/>
    <property type="project" value="TreeGrafter"/>
</dbReference>